<sequence>MNKLNESQQWIEAQQKQVKLRSQRSQQFKVNLIYFARWITSGWSGWLFYLTSFSIFVFLGFGFGVNYPSVIACSSIKSYCYLLRLDKTTLVIPPKPQQQTRQKN</sequence>
<reference evidence="3" key="1">
    <citation type="submission" date="2008-04" db="EMBL/GenBank/DDBJ databases">
        <title>Complete sequence of plasmid 3 of Nostoc punctiforme ATCC 29133.</title>
        <authorList>
            <consortium name="US DOE Joint Genome Institute"/>
            <person name="Copeland A."/>
            <person name="Lucas S."/>
            <person name="Lapidus A."/>
            <person name="Glavina del Rio T."/>
            <person name="Dalin E."/>
            <person name="Tice H."/>
            <person name="Pitluck S."/>
            <person name="Chain P."/>
            <person name="Malfatti S."/>
            <person name="Shin M."/>
            <person name="Vergez L."/>
            <person name="Schmutz J."/>
            <person name="Larimer F."/>
            <person name="Land M."/>
            <person name="Hauser L."/>
            <person name="Kyrpides N."/>
            <person name="Kim E."/>
            <person name="Meeks J.C."/>
            <person name="Elhai J."/>
            <person name="Campbell E.L."/>
            <person name="Thiel T."/>
            <person name="Longmire J."/>
            <person name="Potts M."/>
            <person name="Atlas R."/>
        </authorList>
    </citation>
    <scope>NUCLEOTIDE SEQUENCE [LARGE SCALE GENOMIC DNA]</scope>
    <source>
        <strain evidence="3">ATCC 29133 / PCC 73102</strain>
        <plasmid evidence="3">Plasmid pNPUN03</plasmid>
    </source>
</reference>
<name>B2JBP7_NOSP7</name>
<dbReference type="Proteomes" id="UP000001191">
    <property type="component" value="Plasmid pNPUN03"/>
</dbReference>
<dbReference type="KEGG" id="npu:Npun_CR007"/>
<gene>
    <name evidence="2" type="ordered locus">Npun_CR007</name>
</gene>
<proteinExistence type="predicted"/>
<feature type="transmembrane region" description="Helical" evidence="1">
    <location>
        <begin position="46"/>
        <end position="67"/>
    </location>
</feature>
<geneLocation type="plasmid" evidence="2 3">
    <name>pNPUN03</name>
</geneLocation>
<keyword evidence="2" id="KW-0614">Plasmid</keyword>
<dbReference type="EMBL" id="CP001040">
    <property type="protein sequence ID" value="ACC85351.1"/>
    <property type="molecule type" value="Genomic_DNA"/>
</dbReference>
<evidence type="ECO:0000313" key="2">
    <source>
        <dbReference type="EMBL" id="ACC85351.1"/>
    </source>
</evidence>
<dbReference type="EnsemblBacteria" id="ACC85351">
    <property type="protein sequence ID" value="ACC85351"/>
    <property type="gene ID" value="Npun_CR007"/>
</dbReference>
<accession>B2JBP7</accession>
<dbReference type="HOGENOM" id="CLU_177747_0_0_3"/>
<keyword evidence="1" id="KW-0472">Membrane</keyword>
<keyword evidence="1" id="KW-1133">Transmembrane helix</keyword>
<evidence type="ECO:0000313" key="3">
    <source>
        <dbReference type="Proteomes" id="UP000001191"/>
    </source>
</evidence>
<keyword evidence="1" id="KW-0812">Transmembrane</keyword>
<organism evidence="2 3">
    <name type="scientific">Nostoc punctiforme (strain ATCC 29133 / PCC 73102)</name>
    <dbReference type="NCBI Taxonomy" id="63737"/>
    <lineage>
        <taxon>Bacteria</taxon>
        <taxon>Bacillati</taxon>
        <taxon>Cyanobacteriota</taxon>
        <taxon>Cyanophyceae</taxon>
        <taxon>Nostocales</taxon>
        <taxon>Nostocaceae</taxon>
        <taxon>Nostoc</taxon>
    </lineage>
</organism>
<protein>
    <submittedName>
        <fullName evidence="2">Uncharacterized protein</fullName>
    </submittedName>
</protein>
<dbReference type="RefSeq" id="WP_012412850.1">
    <property type="nucleotide sequence ID" value="NC_010630.1"/>
</dbReference>
<dbReference type="OrthoDB" id="488210at2"/>
<dbReference type="AlphaFoldDB" id="B2JBP7"/>
<evidence type="ECO:0000256" key="1">
    <source>
        <dbReference type="SAM" id="Phobius"/>
    </source>
</evidence>
<keyword evidence="3" id="KW-1185">Reference proteome</keyword>